<dbReference type="GO" id="GO:0003676">
    <property type="term" value="F:nucleic acid binding"/>
    <property type="evidence" value="ECO:0007669"/>
    <property type="project" value="InterPro"/>
</dbReference>
<name>A0A923LAS8_9FIRM</name>
<evidence type="ECO:0000313" key="6">
    <source>
        <dbReference type="EMBL" id="MBC5659103.1"/>
    </source>
</evidence>
<evidence type="ECO:0000256" key="4">
    <source>
        <dbReference type="ARBA" id="ARBA00022833"/>
    </source>
</evidence>
<dbReference type="InterPro" id="IPR018164">
    <property type="entry name" value="Ala-tRNA-synth_IIc_N"/>
</dbReference>
<dbReference type="GO" id="GO:0005737">
    <property type="term" value="C:cytoplasm"/>
    <property type="evidence" value="ECO:0007669"/>
    <property type="project" value="UniProtKB-SubCell"/>
</dbReference>
<dbReference type="InterPro" id="IPR018163">
    <property type="entry name" value="Thr/Ala-tRNA-synth_IIc_edit"/>
</dbReference>
<reference evidence="6" key="1">
    <citation type="submission" date="2020-08" db="EMBL/GenBank/DDBJ databases">
        <title>Genome public.</title>
        <authorList>
            <person name="Liu C."/>
            <person name="Sun Q."/>
        </authorList>
    </citation>
    <scope>NUCLEOTIDE SEQUENCE</scope>
    <source>
        <strain evidence="6">NSJ-68</strain>
    </source>
</reference>
<dbReference type="GO" id="GO:0004813">
    <property type="term" value="F:alanine-tRNA ligase activity"/>
    <property type="evidence" value="ECO:0007669"/>
    <property type="project" value="InterPro"/>
</dbReference>
<dbReference type="SUPFAM" id="SSF55186">
    <property type="entry name" value="ThrRS/AlaRS common domain"/>
    <property type="match status" value="1"/>
</dbReference>
<proteinExistence type="predicted"/>
<dbReference type="Gene3D" id="2.40.30.130">
    <property type="match status" value="1"/>
</dbReference>
<dbReference type="SMART" id="SM00863">
    <property type="entry name" value="tRNA_SAD"/>
    <property type="match status" value="1"/>
</dbReference>
<sequence>MTNRLYYEDSHLTEFPAVVTACEQTKDYWKVSLDQTAFFPEGGGQAGDSGYLNDVEVFDTHEKAGEIWHYTREPLEVGTEVKGILDWNKRFSRMQQHSGEHIVSGLIHARFGYDNVGFHLGEEEVTMDFNGPITREELAEIEAAANQVVFDNVPILISYPGKEELAILDYRSKIEIQGQVRIVTIPDVDICACCAPHVDRTGEIGLIKLTNVQAHRGGVRVNLLAGDRALGDYREKEASVKAISVLLSAKEALVADAVERLKQENFRLTGQLMTLNRALIRDKAAAVPEGSANPVFFEESLDADTGREFVNLLTARCTGIACVFMGNDETGYRYIFGSKTEDTRPLCKKLNSQFNGKGGGKPEMVQGSLSGIQEEILGAAQTFLRK</sequence>
<dbReference type="GO" id="GO:0006419">
    <property type="term" value="P:alanyl-tRNA aminoacylation"/>
    <property type="evidence" value="ECO:0007669"/>
    <property type="project" value="InterPro"/>
</dbReference>
<dbReference type="Pfam" id="PF01411">
    <property type="entry name" value="tRNA-synt_2c"/>
    <property type="match status" value="1"/>
</dbReference>
<protein>
    <recommendedName>
        <fullName evidence="5">Alanyl-transfer RNA synthetases family profile domain-containing protein</fullName>
    </recommendedName>
</protein>
<evidence type="ECO:0000256" key="2">
    <source>
        <dbReference type="ARBA" id="ARBA00004496"/>
    </source>
</evidence>
<accession>A0A923LAS8</accession>
<comment type="subcellular location">
    <subcellularLocation>
        <location evidence="2">Cytoplasm</location>
    </subcellularLocation>
</comment>
<dbReference type="PROSITE" id="PS50860">
    <property type="entry name" value="AA_TRNA_LIGASE_II_ALA"/>
    <property type="match status" value="1"/>
</dbReference>
<evidence type="ECO:0000256" key="3">
    <source>
        <dbReference type="ARBA" id="ARBA00022723"/>
    </source>
</evidence>
<dbReference type="GO" id="GO:0002161">
    <property type="term" value="F:aminoacyl-tRNA deacylase activity"/>
    <property type="evidence" value="ECO:0007669"/>
    <property type="project" value="UniProtKB-ARBA"/>
</dbReference>
<dbReference type="EMBL" id="JACOOR010000002">
    <property type="protein sequence ID" value="MBC5659103.1"/>
    <property type="molecule type" value="Genomic_DNA"/>
</dbReference>
<dbReference type="InterPro" id="IPR018165">
    <property type="entry name" value="Ala-tRNA-synth_IIc_core"/>
</dbReference>
<dbReference type="GO" id="GO:0046872">
    <property type="term" value="F:metal ion binding"/>
    <property type="evidence" value="ECO:0007669"/>
    <property type="project" value="UniProtKB-KW"/>
</dbReference>
<dbReference type="Pfam" id="PF07973">
    <property type="entry name" value="tRNA_SAD"/>
    <property type="match status" value="1"/>
</dbReference>
<dbReference type="Gene3D" id="3.10.310.40">
    <property type="match status" value="1"/>
</dbReference>
<dbReference type="RefSeq" id="WP_186873027.1">
    <property type="nucleotide sequence ID" value="NZ_JACOOR010000002.1"/>
</dbReference>
<dbReference type="SUPFAM" id="SSF50447">
    <property type="entry name" value="Translation proteins"/>
    <property type="match status" value="1"/>
</dbReference>
<evidence type="ECO:0000259" key="5">
    <source>
        <dbReference type="PROSITE" id="PS50860"/>
    </source>
</evidence>
<evidence type="ECO:0000313" key="7">
    <source>
        <dbReference type="Proteomes" id="UP000649345"/>
    </source>
</evidence>
<dbReference type="AlphaFoldDB" id="A0A923LAS8"/>
<dbReference type="PANTHER" id="PTHR43462">
    <property type="entry name" value="ALANYL-TRNA EDITING PROTEIN"/>
    <property type="match status" value="1"/>
</dbReference>
<organism evidence="6 7">
    <name type="scientific">Anaerosacchariphilus hominis</name>
    <dbReference type="NCBI Taxonomy" id="2763017"/>
    <lineage>
        <taxon>Bacteria</taxon>
        <taxon>Bacillati</taxon>
        <taxon>Bacillota</taxon>
        <taxon>Clostridia</taxon>
        <taxon>Lachnospirales</taxon>
        <taxon>Lachnospiraceae</taxon>
        <taxon>Anaerosacchariphilus</taxon>
    </lineage>
</organism>
<dbReference type="InterPro" id="IPR012947">
    <property type="entry name" value="tRNA_SAD"/>
</dbReference>
<dbReference type="PANTHER" id="PTHR43462:SF1">
    <property type="entry name" value="ALANYL-TRNA EDITING PROTEIN AARSD1"/>
    <property type="match status" value="1"/>
</dbReference>
<keyword evidence="4" id="KW-0862">Zinc</keyword>
<comment type="cofactor">
    <cofactor evidence="1">
        <name>Zn(2+)</name>
        <dbReference type="ChEBI" id="CHEBI:29105"/>
    </cofactor>
</comment>
<evidence type="ECO:0000256" key="1">
    <source>
        <dbReference type="ARBA" id="ARBA00001947"/>
    </source>
</evidence>
<gene>
    <name evidence="6" type="ORF">H8S44_04870</name>
</gene>
<feature type="domain" description="Alanyl-transfer RNA synthetases family profile" evidence="5">
    <location>
        <begin position="1"/>
        <end position="235"/>
    </location>
</feature>
<dbReference type="InterPro" id="IPR051335">
    <property type="entry name" value="Alanyl-tRNA_Editing_Enzymes"/>
</dbReference>
<keyword evidence="3" id="KW-0479">Metal-binding</keyword>
<dbReference type="GO" id="GO:0005524">
    <property type="term" value="F:ATP binding"/>
    <property type="evidence" value="ECO:0007669"/>
    <property type="project" value="InterPro"/>
</dbReference>
<keyword evidence="7" id="KW-1185">Reference proteome</keyword>
<dbReference type="InterPro" id="IPR009000">
    <property type="entry name" value="Transl_B-barrel_sf"/>
</dbReference>
<dbReference type="Gene3D" id="3.30.980.10">
    <property type="entry name" value="Threonyl-trna Synthetase, Chain A, domain 2"/>
    <property type="match status" value="1"/>
</dbReference>
<comment type="caution">
    <text evidence="6">The sequence shown here is derived from an EMBL/GenBank/DDBJ whole genome shotgun (WGS) entry which is preliminary data.</text>
</comment>
<dbReference type="Proteomes" id="UP000649345">
    <property type="component" value="Unassembled WGS sequence"/>
</dbReference>